<keyword evidence="3" id="KW-1185">Reference proteome</keyword>
<evidence type="ECO:0000256" key="1">
    <source>
        <dbReference type="SAM" id="Phobius"/>
    </source>
</evidence>
<feature type="transmembrane region" description="Helical" evidence="1">
    <location>
        <begin position="28"/>
        <end position="47"/>
    </location>
</feature>
<reference evidence="2 3" key="1">
    <citation type="journal article" date="2016" name="Front. Microbiol.">
        <title>Fuerstia marisgermanicae gen. nov., sp. nov., an Unusual Member of the Phylum Planctomycetes from the German Wadden Sea.</title>
        <authorList>
            <person name="Kohn T."/>
            <person name="Heuer A."/>
            <person name="Jogler M."/>
            <person name="Vollmers J."/>
            <person name="Boedeker C."/>
            <person name="Bunk B."/>
            <person name="Rast P."/>
            <person name="Borchert D."/>
            <person name="Glockner I."/>
            <person name="Freese H.M."/>
            <person name="Klenk H.P."/>
            <person name="Overmann J."/>
            <person name="Kaster A.K."/>
            <person name="Rohde M."/>
            <person name="Wiegand S."/>
            <person name="Jogler C."/>
        </authorList>
    </citation>
    <scope>NUCLEOTIDE SEQUENCE [LARGE SCALE GENOMIC DNA]</scope>
    <source>
        <strain evidence="2 3">NH11</strain>
    </source>
</reference>
<dbReference type="OrthoDB" id="288551at2"/>
<feature type="transmembrane region" description="Helical" evidence="1">
    <location>
        <begin position="85"/>
        <end position="103"/>
    </location>
</feature>
<evidence type="ECO:0000313" key="3">
    <source>
        <dbReference type="Proteomes" id="UP000187735"/>
    </source>
</evidence>
<organism evidence="2 3">
    <name type="scientific">Fuerstiella marisgermanici</name>
    <dbReference type="NCBI Taxonomy" id="1891926"/>
    <lineage>
        <taxon>Bacteria</taxon>
        <taxon>Pseudomonadati</taxon>
        <taxon>Planctomycetota</taxon>
        <taxon>Planctomycetia</taxon>
        <taxon>Planctomycetales</taxon>
        <taxon>Planctomycetaceae</taxon>
        <taxon>Fuerstiella</taxon>
    </lineage>
</organism>
<sequence length="144" mass="15018">MSDINPYAAPSQESMATEVFPDRDYGGIGRAAYFGLSFAIGVLNNIVQYAADKAGATGVVLVTAIIGLVVTIVLAVQRLKNLGYSGWWAIGLIVPILNILVGLRCLAAPEGYADHKTLDTAGKIIIGLVIGLFVLVVVAAISMA</sequence>
<feature type="transmembrane region" description="Helical" evidence="1">
    <location>
        <begin position="59"/>
        <end position="79"/>
    </location>
</feature>
<proteinExistence type="predicted"/>
<protein>
    <submittedName>
        <fullName evidence="2">Putative membrane protein</fullName>
    </submittedName>
</protein>
<dbReference type="GO" id="GO:0016020">
    <property type="term" value="C:membrane"/>
    <property type="evidence" value="ECO:0007669"/>
    <property type="project" value="InterPro"/>
</dbReference>
<dbReference type="AlphaFoldDB" id="A0A1P8WKQ2"/>
<dbReference type="RefSeq" id="WP_145944296.1">
    <property type="nucleotide sequence ID" value="NZ_CP017641.1"/>
</dbReference>
<keyword evidence="1" id="KW-1133">Transmembrane helix</keyword>
<dbReference type="Proteomes" id="UP000187735">
    <property type="component" value="Chromosome"/>
</dbReference>
<dbReference type="KEGG" id="fmr:Fuma_04271"/>
<keyword evidence="1" id="KW-0472">Membrane</keyword>
<evidence type="ECO:0000313" key="2">
    <source>
        <dbReference type="EMBL" id="APZ94638.1"/>
    </source>
</evidence>
<dbReference type="EMBL" id="CP017641">
    <property type="protein sequence ID" value="APZ94638.1"/>
    <property type="molecule type" value="Genomic_DNA"/>
</dbReference>
<keyword evidence="1" id="KW-0812">Transmembrane</keyword>
<feature type="transmembrane region" description="Helical" evidence="1">
    <location>
        <begin position="124"/>
        <end position="143"/>
    </location>
</feature>
<name>A0A1P8WKQ2_9PLAN</name>
<gene>
    <name evidence="2" type="ORF">Fuma_04271</name>
</gene>
<accession>A0A1P8WKQ2</accession>